<accession>A0A540LN10</accession>
<dbReference type="AlphaFoldDB" id="A0A540LN10"/>
<dbReference type="Proteomes" id="UP000315295">
    <property type="component" value="Unassembled WGS sequence"/>
</dbReference>
<protein>
    <submittedName>
        <fullName evidence="1">Uncharacterized protein</fullName>
    </submittedName>
</protein>
<evidence type="ECO:0000313" key="2">
    <source>
        <dbReference type="Proteomes" id="UP000315295"/>
    </source>
</evidence>
<dbReference type="EMBL" id="VIEB01000531">
    <property type="protein sequence ID" value="TQD87652.1"/>
    <property type="molecule type" value="Genomic_DNA"/>
</dbReference>
<organism evidence="1 2">
    <name type="scientific">Malus baccata</name>
    <name type="common">Siberian crab apple</name>
    <name type="synonym">Pyrus baccata</name>
    <dbReference type="NCBI Taxonomy" id="106549"/>
    <lineage>
        <taxon>Eukaryota</taxon>
        <taxon>Viridiplantae</taxon>
        <taxon>Streptophyta</taxon>
        <taxon>Embryophyta</taxon>
        <taxon>Tracheophyta</taxon>
        <taxon>Spermatophyta</taxon>
        <taxon>Magnoliopsida</taxon>
        <taxon>eudicotyledons</taxon>
        <taxon>Gunneridae</taxon>
        <taxon>Pentapetalae</taxon>
        <taxon>rosids</taxon>
        <taxon>fabids</taxon>
        <taxon>Rosales</taxon>
        <taxon>Rosaceae</taxon>
        <taxon>Amygdaloideae</taxon>
        <taxon>Maleae</taxon>
        <taxon>Malus</taxon>
    </lineage>
</organism>
<evidence type="ECO:0000313" key="1">
    <source>
        <dbReference type="EMBL" id="TQD87652.1"/>
    </source>
</evidence>
<reference evidence="1 2" key="1">
    <citation type="journal article" date="2019" name="G3 (Bethesda)">
        <title>Sequencing of a Wild Apple (Malus baccata) Genome Unravels the Differences Between Cultivated and Wild Apple Species Regarding Disease Resistance and Cold Tolerance.</title>
        <authorList>
            <person name="Chen X."/>
        </authorList>
    </citation>
    <scope>NUCLEOTIDE SEQUENCE [LARGE SCALE GENOMIC DNA]</scope>
    <source>
        <strain evidence="2">cv. Shandingzi</strain>
        <tissue evidence="1">Leaves</tissue>
    </source>
</reference>
<keyword evidence="2" id="KW-1185">Reference proteome</keyword>
<name>A0A540LN10_MALBA</name>
<comment type="caution">
    <text evidence="1">The sequence shown here is derived from an EMBL/GenBank/DDBJ whole genome shotgun (WGS) entry which is preliminary data.</text>
</comment>
<gene>
    <name evidence="1" type="ORF">C1H46_026851</name>
</gene>
<proteinExistence type="predicted"/>
<sequence>MTLLPKRLLFTAIVQGAHNSGGQDRAKEYVFSCILQPNFDMIKYHGDRIRHGIKGKLQEK</sequence>